<dbReference type="GO" id="GO:0016831">
    <property type="term" value="F:carboxy-lyase activity"/>
    <property type="evidence" value="ECO:0007669"/>
    <property type="project" value="UniProtKB-KW"/>
</dbReference>
<reference evidence="9" key="1">
    <citation type="submission" date="2017-04" db="EMBL/GenBank/DDBJ databases">
        <authorList>
            <person name="Varghese N."/>
            <person name="Submissions S."/>
        </authorList>
    </citation>
    <scope>NUCLEOTIDE SEQUENCE [LARGE SCALE GENOMIC DNA]</scope>
    <source>
        <strain evidence="9">DSM 20463</strain>
    </source>
</reference>
<comment type="cofactor">
    <cofactor evidence="1">
        <name>pyridoxal 5'-phosphate</name>
        <dbReference type="ChEBI" id="CHEBI:597326"/>
    </cofactor>
</comment>
<dbReference type="Pfam" id="PF03711">
    <property type="entry name" value="OKR_DC_1_C"/>
    <property type="match status" value="1"/>
</dbReference>
<evidence type="ECO:0000256" key="3">
    <source>
        <dbReference type="ARBA" id="ARBA00022793"/>
    </source>
</evidence>
<keyword evidence="5" id="KW-0456">Lyase</keyword>
<dbReference type="AlphaFoldDB" id="A0A1W1VGG3"/>
<feature type="domain" description="Orn/Lys/Arg decarboxylase C-terminal" evidence="7">
    <location>
        <begin position="368"/>
        <end position="424"/>
    </location>
</feature>
<dbReference type="Gene3D" id="3.90.100.10">
    <property type="entry name" value="Orn/Lys/Arg decarboxylase, C-terminal domain"/>
    <property type="match status" value="1"/>
</dbReference>
<comment type="similarity">
    <text evidence="2">Belongs to the Orn/Lys/Arg decarboxylase class-I family.</text>
</comment>
<dbReference type="InterPro" id="IPR052357">
    <property type="entry name" value="Orn_Lys_Arg_decarboxylase-I"/>
</dbReference>
<dbReference type="InterPro" id="IPR015424">
    <property type="entry name" value="PyrdxlP-dep_Trfase"/>
</dbReference>
<evidence type="ECO:0000256" key="1">
    <source>
        <dbReference type="ARBA" id="ARBA00001933"/>
    </source>
</evidence>
<dbReference type="PANTHER" id="PTHR43277">
    <property type="entry name" value="ARGININE DECARBOXYLASE"/>
    <property type="match status" value="1"/>
</dbReference>
<keyword evidence="3" id="KW-0210">Decarboxylase</keyword>
<evidence type="ECO:0000259" key="7">
    <source>
        <dbReference type="Pfam" id="PF03711"/>
    </source>
</evidence>
<dbReference type="Pfam" id="PF01276">
    <property type="entry name" value="OKR_DC_1"/>
    <property type="match status" value="1"/>
</dbReference>
<dbReference type="SUPFAM" id="SSF53383">
    <property type="entry name" value="PLP-dependent transferases"/>
    <property type="match status" value="1"/>
</dbReference>
<feature type="domain" description="Orn/Lys/Arg decarboxylases family 1 pyridoxal-P attachment site" evidence="6">
    <location>
        <begin position="13"/>
        <end position="285"/>
    </location>
</feature>
<evidence type="ECO:0000259" key="6">
    <source>
        <dbReference type="Pfam" id="PF01276"/>
    </source>
</evidence>
<dbReference type="Gene3D" id="3.40.640.10">
    <property type="entry name" value="Type I PLP-dependent aspartate aminotransferase-like (Major domain)"/>
    <property type="match status" value="1"/>
</dbReference>
<proteinExistence type="inferred from homology"/>
<dbReference type="Proteomes" id="UP000192368">
    <property type="component" value="Unassembled WGS sequence"/>
</dbReference>
<evidence type="ECO:0000256" key="5">
    <source>
        <dbReference type="ARBA" id="ARBA00023239"/>
    </source>
</evidence>
<evidence type="ECO:0000313" key="8">
    <source>
        <dbReference type="EMBL" id="SMB92044.1"/>
    </source>
</evidence>
<dbReference type="RefSeq" id="WP_084231408.1">
    <property type="nucleotide sequence ID" value="NZ_FWWR01000014.1"/>
</dbReference>
<accession>A0A1W1VGG3</accession>
<gene>
    <name evidence="8" type="ORF">SAMN00017477_1884</name>
</gene>
<dbReference type="EMBL" id="FWWR01000014">
    <property type="protein sequence ID" value="SMB92044.1"/>
    <property type="molecule type" value="Genomic_DNA"/>
</dbReference>
<keyword evidence="9" id="KW-1185">Reference proteome</keyword>
<dbReference type="InterPro" id="IPR000310">
    <property type="entry name" value="Orn/Lys/Arg_deCO2ase_major_dom"/>
</dbReference>
<dbReference type="STRING" id="573058.SAMN00017477_1884"/>
<name>A0A1W1VGG3_PEPAS</name>
<evidence type="ECO:0000256" key="4">
    <source>
        <dbReference type="ARBA" id="ARBA00022898"/>
    </source>
</evidence>
<dbReference type="PANTHER" id="PTHR43277:SF3">
    <property type="entry name" value="DECARBOXYLASE, PUTATIVE-RELATED"/>
    <property type="match status" value="1"/>
</dbReference>
<keyword evidence="4" id="KW-0663">Pyridoxal phosphate</keyword>
<evidence type="ECO:0000313" key="9">
    <source>
        <dbReference type="Proteomes" id="UP000192368"/>
    </source>
</evidence>
<sequence>MKRYIYEALKSLRGQTAFSMPGHKSKDIYDFDFRDDITEVVGADNLMEPEECILKSEEEIAKVYGVKRSYFITEGSTMALKIAITLLTKSKDTILVQRNSHKSIYNSAVQFDLNLEYISPKFDVEKQLLLGIETEELDKKLNENKSIKVVVLTSPNYYGMILNLKELSEVVHKHGCKLIVDEAHGGHLIFSRQSELSAVRYADVVVHSTHKTLPSLTGSSMLHINCEIEHGRVLKMMSLLMSSSPSYLSMLSSEFGVAYLENTGGFEKIEREVDNFKEHLREEVEFLEIKDNSIADMDILKLAFRTRGNSGLNVVNELALRYNIRLEMGDLYYALCILSVVDETEDFKNLENALKEISVGEYDYIDRDYKEISPKIVLSPKKAFESESEMVDIEEAVGRVSSSMVMLYPPGVPIVAYGEEFTEEVVRELKRYPKLSGVVESKVEVVK</sequence>
<dbReference type="InterPro" id="IPR008286">
    <property type="entry name" value="Prn/Lys/Arg_de-COase_C"/>
</dbReference>
<dbReference type="InterPro" id="IPR015421">
    <property type="entry name" value="PyrdxlP-dep_Trfase_major"/>
</dbReference>
<organism evidence="8 9">
    <name type="scientific">Peptoniphilus asaccharolyticus DSM 20463</name>
    <dbReference type="NCBI Taxonomy" id="573058"/>
    <lineage>
        <taxon>Bacteria</taxon>
        <taxon>Bacillati</taxon>
        <taxon>Bacillota</taxon>
        <taxon>Tissierellia</taxon>
        <taxon>Tissierellales</taxon>
        <taxon>Peptoniphilaceae</taxon>
        <taxon>Peptoniphilus</taxon>
    </lineage>
</organism>
<dbReference type="OrthoDB" id="9815233at2"/>
<protein>
    <submittedName>
        <fullName evidence="8">Orn/Lys/Arg decarboxylase, C-terminal domain</fullName>
    </submittedName>
</protein>
<evidence type="ECO:0000256" key="2">
    <source>
        <dbReference type="ARBA" id="ARBA00010671"/>
    </source>
</evidence>